<sequence>WDRVLYRKQAFPDNHTDDTFLSGLVLNGRITPRVLSEVMLDAATVSQQLAVVALKSTAVAHLLSGRVTARDLVAIDAALLATGALAVAAMHGPARAVRRCARVGPAMLAAILALTPLFQTMTAAISDDTAVATAVCSLALHLLTHDYASLNSSSARLGSFVSLGAAMFASAILTSRLPPAPDARSPLEPNAAVFADMTLAVALFVLLPSLRREAQRRGGPRTAVRHVFATTCLHGAAMASVLALRGSMRDGNVTTLAVGYVAAVFGIVVVCPAWLVRMMGFKEQINGPWDEA</sequence>
<keyword evidence="7 8" id="KW-0472">Membrane</keyword>
<evidence type="ECO:0000313" key="10">
    <source>
        <dbReference type="Proteomes" id="UP000002009"/>
    </source>
</evidence>
<evidence type="ECO:0000256" key="2">
    <source>
        <dbReference type="ARBA" id="ARBA00004687"/>
    </source>
</evidence>
<dbReference type="UniPathway" id="UPA00196"/>
<feature type="non-terminal residue" evidence="9">
    <location>
        <position position="292"/>
    </location>
</feature>
<dbReference type="EMBL" id="CP001328">
    <property type="protein sequence ID" value="ACO65136.1"/>
    <property type="molecule type" value="Genomic_DNA"/>
</dbReference>
<gene>
    <name evidence="9" type="ORF">MICPUN_75949</name>
</gene>
<feature type="transmembrane region" description="Helical" evidence="8">
    <location>
        <begin position="256"/>
        <end position="276"/>
    </location>
</feature>
<dbReference type="OMA" id="STSYHAF"/>
<dbReference type="PANTHER" id="PTHR12982:SF0">
    <property type="entry name" value="PHOSPHATIDYLINOSITOL N-ACETYLGLUCOSAMINYLTRANSFERASE SUBUNIT C"/>
    <property type="match status" value="1"/>
</dbReference>
<name>C1EA34_MICCC</name>
<dbReference type="STRING" id="296587.C1EA34"/>
<dbReference type="InParanoid" id="C1EA34"/>
<dbReference type="InterPro" id="IPR009450">
    <property type="entry name" value="Plno_GlcNAc_GPI2"/>
</dbReference>
<reference evidence="9 10" key="1">
    <citation type="journal article" date="2009" name="Science">
        <title>Green evolution and dynamic adaptations revealed by genomes of the marine picoeukaryotes Micromonas.</title>
        <authorList>
            <person name="Worden A.Z."/>
            <person name="Lee J.H."/>
            <person name="Mock T."/>
            <person name="Rouze P."/>
            <person name="Simmons M.P."/>
            <person name="Aerts A.L."/>
            <person name="Allen A.E."/>
            <person name="Cuvelier M.L."/>
            <person name="Derelle E."/>
            <person name="Everett M.V."/>
            <person name="Foulon E."/>
            <person name="Grimwood J."/>
            <person name="Gundlach H."/>
            <person name="Henrissat B."/>
            <person name="Napoli C."/>
            <person name="McDonald S.M."/>
            <person name="Parker M.S."/>
            <person name="Rombauts S."/>
            <person name="Salamov A."/>
            <person name="Von Dassow P."/>
            <person name="Badger J.H."/>
            <person name="Coutinho P.M."/>
            <person name="Demir E."/>
            <person name="Dubchak I."/>
            <person name="Gentemann C."/>
            <person name="Eikrem W."/>
            <person name="Gready J.E."/>
            <person name="John U."/>
            <person name="Lanier W."/>
            <person name="Lindquist E.A."/>
            <person name="Lucas S."/>
            <person name="Mayer K.F."/>
            <person name="Moreau H."/>
            <person name="Not F."/>
            <person name="Otillar R."/>
            <person name="Panaud O."/>
            <person name="Pangilinan J."/>
            <person name="Paulsen I."/>
            <person name="Piegu B."/>
            <person name="Poliakov A."/>
            <person name="Robbens S."/>
            <person name="Schmutz J."/>
            <person name="Toulza E."/>
            <person name="Wyss T."/>
            <person name="Zelensky A."/>
            <person name="Zhou K."/>
            <person name="Armbrust E.V."/>
            <person name="Bhattacharya D."/>
            <person name="Goodenough U.W."/>
            <person name="Van de Peer Y."/>
            <person name="Grigoriev I.V."/>
        </authorList>
    </citation>
    <scope>NUCLEOTIDE SEQUENCE [LARGE SCALE GENOMIC DNA]</scope>
    <source>
        <strain evidence="10">RCC299 / NOUM17</strain>
    </source>
</reference>
<keyword evidence="5 8" id="KW-0812">Transmembrane</keyword>
<keyword evidence="10" id="KW-1185">Reference proteome</keyword>
<evidence type="ECO:0000256" key="1">
    <source>
        <dbReference type="ARBA" id="ARBA00004141"/>
    </source>
</evidence>
<feature type="transmembrane region" description="Helical" evidence="8">
    <location>
        <begin position="222"/>
        <end position="244"/>
    </location>
</feature>
<dbReference type="GO" id="GO:0006506">
    <property type="term" value="P:GPI anchor biosynthetic process"/>
    <property type="evidence" value="ECO:0007669"/>
    <property type="project" value="UniProtKB-UniPathway"/>
</dbReference>
<evidence type="ECO:0000256" key="3">
    <source>
        <dbReference type="ARBA" id="ARBA00008321"/>
    </source>
</evidence>
<dbReference type="eggNOG" id="KOG3059">
    <property type="taxonomic scope" value="Eukaryota"/>
</dbReference>
<evidence type="ECO:0000313" key="9">
    <source>
        <dbReference type="EMBL" id="ACO65136.1"/>
    </source>
</evidence>
<dbReference type="FunCoup" id="C1EA34">
    <property type="interactions" value="1614"/>
</dbReference>
<comment type="similarity">
    <text evidence="3">Belongs to the PIGC family.</text>
</comment>
<evidence type="ECO:0000256" key="8">
    <source>
        <dbReference type="SAM" id="Phobius"/>
    </source>
</evidence>
<accession>C1EA34</accession>
<feature type="transmembrane region" description="Helical" evidence="8">
    <location>
        <begin position="191"/>
        <end position="210"/>
    </location>
</feature>
<evidence type="ECO:0000256" key="7">
    <source>
        <dbReference type="ARBA" id="ARBA00023136"/>
    </source>
</evidence>
<comment type="pathway">
    <text evidence="2">Glycolipid biosynthesis; glycosylphosphatidylinositol-anchor biosynthesis.</text>
</comment>
<keyword evidence="4" id="KW-0337">GPI-anchor biosynthesis</keyword>
<dbReference type="OrthoDB" id="196709at2759"/>
<dbReference type="AlphaFoldDB" id="C1EA34"/>
<evidence type="ECO:0000256" key="6">
    <source>
        <dbReference type="ARBA" id="ARBA00022989"/>
    </source>
</evidence>
<evidence type="ECO:0000256" key="4">
    <source>
        <dbReference type="ARBA" id="ARBA00022502"/>
    </source>
</evidence>
<dbReference type="Pfam" id="PF06432">
    <property type="entry name" value="GPI2"/>
    <property type="match status" value="1"/>
</dbReference>
<feature type="non-terminal residue" evidence="9">
    <location>
        <position position="1"/>
    </location>
</feature>
<keyword evidence="6 8" id="KW-1133">Transmembrane helix</keyword>
<dbReference type="GeneID" id="8244822"/>
<protein>
    <submittedName>
        <fullName evidence="9">Uncharacterized protein</fullName>
    </submittedName>
</protein>
<evidence type="ECO:0000256" key="5">
    <source>
        <dbReference type="ARBA" id="ARBA00022692"/>
    </source>
</evidence>
<dbReference type="KEGG" id="mis:MICPUN_75949"/>
<organism evidence="9 10">
    <name type="scientific">Micromonas commoda (strain RCC299 / NOUM17 / CCMP2709)</name>
    <name type="common">Picoplanktonic green alga</name>
    <dbReference type="NCBI Taxonomy" id="296587"/>
    <lineage>
        <taxon>Eukaryota</taxon>
        <taxon>Viridiplantae</taxon>
        <taxon>Chlorophyta</taxon>
        <taxon>Mamiellophyceae</taxon>
        <taxon>Mamiellales</taxon>
        <taxon>Mamiellaceae</taxon>
        <taxon>Micromonas</taxon>
    </lineage>
</organism>
<feature type="transmembrane region" description="Helical" evidence="8">
    <location>
        <begin position="103"/>
        <end position="125"/>
    </location>
</feature>
<comment type="subcellular location">
    <subcellularLocation>
        <location evidence="1">Membrane</location>
        <topology evidence="1">Multi-pass membrane protein</topology>
    </subcellularLocation>
</comment>
<proteinExistence type="inferred from homology"/>
<dbReference type="PANTHER" id="PTHR12982">
    <property type="entry name" value="PHOSPHATIDYLINOSITOL GLYCAN, CLASS C"/>
    <property type="match status" value="1"/>
</dbReference>
<dbReference type="RefSeq" id="XP_002503878.1">
    <property type="nucleotide sequence ID" value="XM_002503832.1"/>
</dbReference>
<dbReference type="GO" id="GO:0000506">
    <property type="term" value="C:glycosylphosphatidylinositol-N-acetylglucosaminyltransferase (GPI-GnT) complex"/>
    <property type="evidence" value="ECO:0007669"/>
    <property type="project" value="TreeGrafter"/>
</dbReference>
<dbReference type="Proteomes" id="UP000002009">
    <property type="component" value="Chromosome 7"/>
</dbReference>